<dbReference type="EMBL" id="BPTT01000001">
    <property type="protein sequence ID" value="GJG32291.1"/>
    <property type="molecule type" value="Genomic_DNA"/>
</dbReference>
<dbReference type="PANTHER" id="PTHR30547:SF5">
    <property type="entry name" value="NUCLEASE YHCG-RELATED"/>
    <property type="match status" value="1"/>
</dbReference>
<gene>
    <name evidence="3" type="ORF">PRMUPPPA20_04000</name>
</gene>
<dbReference type="OMA" id="HRVLKCH"/>
<evidence type="ECO:0000259" key="1">
    <source>
        <dbReference type="Pfam" id="PF06250"/>
    </source>
</evidence>
<dbReference type="RefSeq" id="WP_013063459.1">
    <property type="nucleotide sequence ID" value="NZ_BPTT01000001.1"/>
</dbReference>
<protein>
    <recommendedName>
        <fullName evidence="5">DUF1016 domain-containing protein</fullName>
    </recommendedName>
</protein>
<dbReference type="AlphaFoldDB" id="A0AA37HZB8"/>
<sequence length="402" mass="47129">MATDKQKLQMSEDFDSLVRRIQNTSDVLQQDARLVINRNVTTRAWLTGFYIVEYEQHGKDRAKYGDKLLKRLAEQLDDKSFSLASLKNYRQFYLYYPEIARPIADYLQHKTQKSQSLISLFQQIGNQRLIKSQSLISLSDGLQSDIVSEDGFAIKAANGNVMAAPDMVFNRLSFTHIAQLIHLNDPQKRAFYAIEAMRGPWSVRELQRQIDSNYYERSGWSKKPELLASKVNDKIERPTFRGELKSHYVFEFLGLYAKDTIEEDVLEQSLIDHLEEFLLELGMGFCLEARQKKLLIDDRYFKADLVFYHRILKCHCIVELKGHRLDYADVAQLNMYIEYYRKNYMQPEDNPPVGLLLCTEYGQEMVEYLSPFVDPQLFVAQYELQLPSKEKMKEFLLRENRG</sequence>
<dbReference type="Pfam" id="PF17761">
    <property type="entry name" value="DUF1016_N"/>
    <property type="match status" value="2"/>
</dbReference>
<dbReference type="InterPro" id="IPR011856">
    <property type="entry name" value="tRNA_endonuc-like_dom_sf"/>
</dbReference>
<dbReference type="InterPro" id="IPR053148">
    <property type="entry name" value="PD-DEXK-like_domain"/>
</dbReference>
<dbReference type="Gene3D" id="3.40.1350.10">
    <property type="match status" value="1"/>
</dbReference>
<feature type="domain" description="YhcG N-terminal" evidence="2">
    <location>
        <begin position="168"/>
        <end position="217"/>
    </location>
</feature>
<evidence type="ECO:0008006" key="5">
    <source>
        <dbReference type="Google" id="ProtNLM"/>
    </source>
</evidence>
<organism evidence="3 4">
    <name type="scientific">Xylanibacter ruminicola</name>
    <name type="common">Prevotella ruminicola</name>
    <dbReference type="NCBI Taxonomy" id="839"/>
    <lineage>
        <taxon>Bacteria</taxon>
        <taxon>Pseudomonadati</taxon>
        <taxon>Bacteroidota</taxon>
        <taxon>Bacteroidia</taxon>
        <taxon>Bacteroidales</taxon>
        <taxon>Prevotellaceae</taxon>
        <taxon>Xylanibacter</taxon>
    </lineage>
</organism>
<dbReference type="InterPro" id="IPR041527">
    <property type="entry name" value="YhcG_N"/>
</dbReference>
<evidence type="ECO:0000313" key="4">
    <source>
        <dbReference type="Proteomes" id="UP000887097"/>
    </source>
</evidence>
<evidence type="ECO:0000313" key="3">
    <source>
        <dbReference type="EMBL" id="GJG32291.1"/>
    </source>
</evidence>
<dbReference type="GO" id="GO:0003676">
    <property type="term" value="F:nucleic acid binding"/>
    <property type="evidence" value="ECO:0007669"/>
    <property type="project" value="InterPro"/>
</dbReference>
<dbReference type="GeneID" id="31502354"/>
<accession>A0AA37HZB8</accession>
<comment type="caution">
    <text evidence="3">The sequence shown here is derived from an EMBL/GenBank/DDBJ whole genome shotgun (WGS) entry which is preliminary data.</text>
</comment>
<feature type="domain" description="YhcG PDDEXK nuclease" evidence="1">
    <location>
        <begin position="244"/>
        <end position="392"/>
    </location>
</feature>
<dbReference type="PANTHER" id="PTHR30547">
    <property type="entry name" value="UNCHARACTERIZED PROTEIN YHCG-RELATED"/>
    <property type="match status" value="1"/>
</dbReference>
<dbReference type="InterPro" id="IPR009362">
    <property type="entry name" value="YhcG_C"/>
</dbReference>
<name>A0AA37HZB8_XYLRU</name>
<dbReference type="Proteomes" id="UP000887097">
    <property type="component" value="Unassembled WGS sequence"/>
</dbReference>
<proteinExistence type="predicted"/>
<feature type="domain" description="YhcG N-terminal" evidence="2">
    <location>
        <begin position="28"/>
        <end position="98"/>
    </location>
</feature>
<reference evidence="3" key="1">
    <citation type="submission" date="2021-08" db="EMBL/GenBank/DDBJ databases">
        <title>Prevotella lacticifex sp. nov., isolated from rumen of cow.</title>
        <authorList>
            <person name="Shinkai T."/>
            <person name="Ikeyama N."/>
            <person name="Kumagai M."/>
            <person name="Ohmori H."/>
            <person name="Sakamoto M."/>
            <person name="Ohkuma M."/>
            <person name="Mitsumori M."/>
        </authorList>
    </citation>
    <scope>NUCLEOTIDE SEQUENCE</scope>
    <source>
        <strain evidence="3">JCM 8259</strain>
    </source>
</reference>
<evidence type="ECO:0000259" key="2">
    <source>
        <dbReference type="Pfam" id="PF17761"/>
    </source>
</evidence>
<dbReference type="Pfam" id="PF06250">
    <property type="entry name" value="YhcG_C"/>
    <property type="match status" value="1"/>
</dbReference>